<name>A0A222MYL6_9BACT</name>
<evidence type="ECO:0000313" key="3">
    <source>
        <dbReference type="Proteomes" id="UP000201169"/>
    </source>
</evidence>
<protein>
    <submittedName>
        <fullName evidence="2">DUF2393 domain protein</fullName>
    </submittedName>
</protein>
<evidence type="ECO:0000313" key="2">
    <source>
        <dbReference type="EMBL" id="ASQ31224.1"/>
    </source>
</evidence>
<gene>
    <name evidence="2" type="ORF">CAV_1625</name>
</gene>
<keyword evidence="1" id="KW-0812">Transmembrane</keyword>
<dbReference type="OrthoDB" id="5372773at2"/>
<dbReference type="AlphaFoldDB" id="A0A222MYL6"/>
<feature type="transmembrane region" description="Helical" evidence="1">
    <location>
        <begin position="6"/>
        <end position="27"/>
    </location>
</feature>
<keyword evidence="3" id="KW-1185">Reference proteome</keyword>
<dbReference type="Pfam" id="PF09624">
    <property type="entry name" value="DUF2393"/>
    <property type="match status" value="1"/>
</dbReference>
<sequence>MLLNAFHITVIVIAILNFSLISLVIFLKVKNLQASIACYCINFFATLIISYSLFITIDEHTIRAEVSDVSFTRNLRTETVLVRGRVTNLTKYPIQKCYLKLSIVNKVGASDDVFKQNQVRNTQNQQNSVHYNLLISDTLEGHTYKDFDVRIPFPPGFTRAEFYHTTHCI</sequence>
<evidence type="ECO:0000256" key="1">
    <source>
        <dbReference type="SAM" id="Phobius"/>
    </source>
</evidence>
<dbReference type="InterPro" id="IPR013417">
    <property type="entry name" value="CHP02588"/>
</dbReference>
<accession>A0A222MYL6</accession>
<proteinExistence type="predicted"/>
<keyword evidence="1" id="KW-0472">Membrane</keyword>
<organism evidence="2 3">
    <name type="scientific">Campylobacter avium LMG 24591</name>
    <dbReference type="NCBI Taxonomy" id="522484"/>
    <lineage>
        <taxon>Bacteria</taxon>
        <taxon>Pseudomonadati</taxon>
        <taxon>Campylobacterota</taxon>
        <taxon>Epsilonproteobacteria</taxon>
        <taxon>Campylobacterales</taxon>
        <taxon>Campylobacteraceae</taxon>
        <taxon>Campylobacter</taxon>
    </lineage>
</organism>
<dbReference type="KEGG" id="cavi:CAV_1625"/>
<keyword evidence="1" id="KW-1133">Transmembrane helix</keyword>
<feature type="transmembrane region" description="Helical" evidence="1">
    <location>
        <begin position="34"/>
        <end position="54"/>
    </location>
</feature>
<dbReference type="RefSeq" id="WP_094324363.1">
    <property type="nucleotide sequence ID" value="NZ_CP022347.1"/>
</dbReference>
<reference evidence="2 3" key="1">
    <citation type="submission" date="2017-07" db="EMBL/GenBank/DDBJ databases">
        <title>Analysis of two Campylobacter avium genomes and identification of a novel hippuricase gene.</title>
        <authorList>
            <person name="Miller W.G."/>
            <person name="Chapman M.H."/>
            <person name="Yee E."/>
            <person name="Revez J."/>
            <person name="Bono J.L."/>
            <person name="Rossi M."/>
        </authorList>
    </citation>
    <scope>NUCLEOTIDE SEQUENCE [LARGE SCALE GENOMIC DNA]</scope>
    <source>
        <strain evidence="2 3">LMG 24591</strain>
    </source>
</reference>
<dbReference type="EMBL" id="CP022347">
    <property type="protein sequence ID" value="ASQ31224.1"/>
    <property type="molecule type" value="Genomic_DNA"/>
</dbReference>
<dbReference type="Proteomes" id="UP000201169">
    <property type="component" value="Chromosome"/>
</dbReference>